<dbReference type="PATRIC" id="fig|999408.3.peg.6123"/>
<name>A0A0E2H251_9FIRM</name>
<organism evidence="10 11">
    <name type="scientific">[Clostridium] clostridioforme 90A8</name>
    <dbReference type="NCBI Taxonomy" id="999408"/>
    <lineage>
        <taxon>Bacteria</taxon>
        <taxon>Bacillati</taxon>
        <taxon>Bacillota</taxon>
        <taxon>Clostridia</taxon>
        <taxon>Lachnospirales</taxon>
        <taxon>Lachnospiraceae</taxon>
        <taxon>Enterocloster</taxon>
    </lineage>
</organism>
<evidence type="ECO:0000256" key="2">
    <source>
        <dbReference type="ARBA" id="ARBA00008857"/>
    </source>
</evidence>
<dbReference type="AlphaFoldDB" id="A0A0E2H251"/>
<dbReference type="InterPro" id="IPR013762">
    <property type="entry name" value="Integrase-like_cat_sf"/>
</dbReference>
<dbReference type="PROSITE" id="PS51900">
    <property type="entry name" value="CB"/>
    <property type="match status" value="1"/>
</dbReference>
<dbReference type="InterPro" id="IPR004107">
    <property type="entry name" value="Integrase_SAM-like_N"/>
</dbReference>
<dbReference type="RefSeq" id="WP_002583487.1">
    <property type="nucleotide sequence ID" value="NZ_KB851003.1"/>
</dbReference>
<evidence type="ECO:0008006" key="12">
    <source>
        <dbReference type="Google" id="ProtNLM"/>
    </source>
</evidence>
<evidence type="ECO:0000313" key="10">
    <source>
        <dbReference type="EMBL" id="ENZ05234.1"/>
    </source>
</evidence>
<comment type="similarity">
    <text evidence="2">Belongs to the 'phage' integrase family.</text>
</comment>
<proteinExistence type="inferred from homology"/>
<dbReference type="EMBL" id="AGYR01000082">
    <property type="protein sequence ID" value="ENZ05234.1"/>
    <property type="molecule type" value="Genomic_DNA"/>
</dbReference>
<dbReference type="EMBL" id="AGYR01000092">
    <property type="protein sequence ID" value="ENZ04456.1"/>
    <property type="molecule type" value="Genomic_DNA"/>
</dbReference>
<protein>
    <recommendedName>
        <fullName evidence="12">Recombinase XerD</fullName>
    </recommendedName>
</protein>
<keyword evidence="3" id="KW-0229">DNA integration</keyword>
<dbReference type="Gene3D" id="1.10.443.10">
    <property type="entry name" value="Intergrase catalytic core"/>
    <property type="match status" value="1"/>
</dbReference>
<evidence type="ECO:0000313" key="11">
    <source>
        <dbReference type="Proteomes" id="UP000013085"/>
    </source>
</evidence>
<evidence type="ECO:0000256" key="1">
    <source>
        <dbReference type="ARBA" id="ARBA00003283"/>
    </source>
</evidence>
<evidence type="ECO:0000259" key="8">
    <source>
        <dbReference type="PROSITE" id="PS51900"/>
    </source>
</evidence>
<evidence type="ECO:0000259" key="7">
    <source>
        <dbReference type="PROSITE" id="PS51898"/>
    </source>
</evidence>
<comment type="caution">
    <text evidence="10">The sequence shown here is derived from an EMBL/GenBank/DDBJ whole genome shotgun (WGS) entry which is preliminary data.</text>
</comment>
<dbReference type="Gene3D" id="1.10.150.130">
    <property type="match status" value="1"/>
</dbReference>
<reference evidence="10 11" key="1">
    <citation type="submission" date="2013-01" db="EMBL/GenBank/DDBJ databases">
        <title>The Genome Sequence of Clostridium clostridioforme 90A8.</title>
        <authorList>
            <consortium name="The Broad Institute Genome Sequencing Platform"/>
            <person name="Earl A."/>
            <person name="Ward D."/>
            <person name="Feldgarden M."/>
            <person name="Gevers D."/>
            <person name="Courvalin P."/>
            <person name="Lambert T."/>
            <person name="Walker B."/>
            <person name="Young S.K."/>
            <person name="Zeng Q."/>
            <person name="Gargeya S."/>
            <person name="Fitzgerald M."/>
            <person name="Haas B."/>
            <person name="Abouelleil A."/>
            <person name="Alvarado L."/>
            <person name="Arachchi H.M."/>
            <person name="Berlin A.M."/>
            <person name="Chapman S.B."/>
            <person name="Dewar J."/>
            <person name="Goldberg J."/>
            <person name="Griggs A."/>
            <person name="Gujja S."/>
            <person name="Hansen M."/>
            <person name="Howarth C."/>
            <person name="Imamovic A."/>
            <person name="Larimer J."/>
            <person name="McCowan C."/>
            <person name="Murphy C."/>
            <person name="Neiman D."/>
            <person name="Pearson M."/>
            <person name="Priest M."/>
            <person name="Roberts A."/>
            <person name="Saif S."/>
            <person name="Shea T."/>
            <person name="Sisk P."/>
            <person name="Sykes S."/>
            <person name="Wortman J."/>
            <person name="Nusbaum C."/>
            <person name="Birren B."/>
        </authorList>
    </citation>
    <scope>NUCLEOTIDE SEQUENCE [LARGE SCALE GENOMIC DNA]</scope>
    <source>
        <strain evidence="10 11">90A8</strain>
    </source>
</reference>
<dbReference type="InterPro" id="IPR011010">
    <property type="entry name" value="DNA_brk_join_enz"/>
</dbReference>
<evidence type="ECO:0000313" key="9">
    <source>
        <dbReference type="EMBL" id="ENZ04456.1"/>
    </source>
</evidence>
<dbReference type="GO" id="GO:0003677">
    <property type="term" value="F:DNA binding"/>
    <property type="evidence" value="ECO:0007669"/>
    <property type="project" value="UniProtKB-UniRule"/>
</dbReference>
<dbReference type="GO" id="GO:0006310">
    <property type="term" value="P:DNA recombination"/>
    <property type="evidence" value="ECO:0007669"/>
    <property type="project" value="UniProtKB-KW"/>
</dbReference>
<keyword evidence="4 6" id="KW-0238">DNA-binding</keyword>
<dbReference type="PANTHER" id="PTHR30349">
    <property type="entry name" value="PHAGE INTEGRASE-RELATED"/>
    <property type="match status" value="1"/>
</dbReference>
<gene>
    <name evidence="10" type="ORF">HMPREF1090_05714</name>
    <name evidence="9" type="ORF">HMPREF1090_05890</name>
</gene>
<dbReference type="InterPro" id="IPR010998">
    <property type="entry name" value="Integrase_recombinase_N"/>
</dbReference>
<evidence type="ECO:0000256" key="3">
    <source>
        <dbReference type="ARBA" id="ARBA00022908"/>
    </source>
</evidence>
<accession>A0A0E2H251</accession>
<dbReference type="Proteomes" id="UP000013085">
    <property type="component" value="Unassembled WGS sequence"/>
</dbReference>
<dbReference type="GeneID" id="57959975"/>
<comment type="function">
    <text evidence="1">Site-specific tyrosine recombinase, which acts by catalyzing the cutting and rejoining of the recombining DNA molecules.</text>
</comment>
<dbReference type="HOGENOM" id="CLU_027562_9_1_9"/>
<evidence type="ECO:0000256" key="6">
    <source>
        <dbReference type="PROSITE-ProRule" id="PRU01248"/>
    </source>
</evidence>
<dbReference type="InterPro" id="IPR044068">
    <property type="entry name" value="CB"/>
</dbReference>
<keyword evidence="5" id="KW-0233">DNA recombination</keyword>
<dbReference type="Pfam" id="PF00589">
    <property type="entry name" value="Phage_integrase"/>
    <property type="match status" value="1"/>
</dbReference>
<feature type="domain" description="Tyr recombinase" evidence="7">
    <location>
        <begin position="125"/>
        <end position="315"/>
    </location>
</feature>
<dbReference type="PROSITE" id="PS51898">
    <property type="entry name" value="TYR_RECOMBINASE"/>
    <property type="match status" value="1"/>
</dbReference>
<dbReference type="InterPro" id="IPR002104">
    <property type="entry name" value="Integrase_catalytic"/>
</dbReference>
<dbReference type="SUPFAM" id="SSF56349">
    <property type="entry name" value="DNA breaking-rejoining enzymes"/>
    <property type="match status" value="1"/>
</dbReference>
<dbReference type="InterPro" id="IPR050090">
    <property type="entry name" value="Tyrosine_recombinase_XerCD"/>
</dbReference>
<sequence length="342" mass="39761">MRKNKLPEFTLLLEQFFTEYMPFSSGLSPNTIRSYKHSFRLLFQYIYQVQKKNADEILFRDLDYETIDGFLKWIETERGCSASTRNLRLSALASFSFYAQNRNFEAATVFANAVRRTPVKKEAIQPRITFSLDEVSVLLHLPNPQKRLGFRDQVLLNLMYASGARAQEICDLKVRDFFVEKNLYKLTITGKGNKTRRIVIAKPSGILLKRYLEETGRAGQLETYIFSSQTHPQMTISCVEEIYKKYIALARAGHPGMFLEKRYTPHTMRHTTATHMLEAGVPIVAIKNFLGHSSISTTERYAELSQGTVNRHIRDWNEKWFSHQKEEPVERKKENVLPDFLK</sequence>
<dbReference type="Pfam" id="PF02899">
    <property type="entry name" value="Phage_int_SAM_1"/>
    <property type="match status" value="1"/>
</dbReference>
<feature type="domain" description="Core-binding (CB)" evidence="8">
    <location>
        <begin position="7"/>
        <end position="100"/>
    </location>
</feature>
<dbReference type="GO" id="GO:0015074">
    <property type="term" value="P:DNA integration"/>
    <property type="evidence" value="ECO:0007669"/>
    <property type="project" value="UniProtKB-KW"/>
</dbReference>
<evidence type="ECO:0000256" key="5">
    <source>
        <dbReference type="ARBA" id="ARBA00023172"/>
    </source>
</evidence>
<dbReference type="PANTHER" id="PTHR30349:SF81">
    <property type="entry name" value="TYROSINE RECOMBINASE XERC"/>
    <property type="match status" value="1"/>
</dbReference>
<evidence type="ECO:0000256" key="4">
    <source>
        <dbReference type="ARBA" id="ARBA00023125"/>
    </source>
</evidence>